<dbReference type="KEGG" id="knv:Pan216_01280"/>
<keyword evidence="9 10" id="KW-0472">Membrane</keyword>
<feature type="binding site" evidence="10">
    <location>
        <position position="98"/>
    </location>
    <ligand>
        <name>ATP</name>
        <dbReference type="ChEBI" id="CHEBI:30616"/>
    </ligand>
</feature>
<dbReference type="PRINTS" id="PR00906">
    <property type="entry name" value="SECA"/>
</dbReference>
<keyword evidence="7 10" id="KW-1278">Translocase</keyword>
<keyword evidence="15" id="KW-1185">Reference proteome</keyword>
<evidence type="ECO:0000256" key="4">
    <source>
        <dbReference type="ARBA" id="ARBA00022741"/>
    </source>
</evidence>
<dbReference type="PROSITE" id="PS51196">
    <property type="entry name" value="SECA_MOTOR_DEAD"/>
    <property type="match status" value="1"/>
</dbReference>
<keyword evidence="6 10" id="KW-0653">Protein transport</keyword>
<organism evidence="14 15">
    <name type="scientific">Kolteria novifilia</name>
    <dbReference type="NCBI Taxonomy" id="2527975"/>
    <lineage>
        <taxon>Bacteria</taxon>
        <taxon>Pseudomonadati</taxon>
        <taxon>Planctomycetota</taxon>
        <taxon>Planctomycetia</taxon>
        <taxon>Kolteriales</taxon>
        <taxon>Kolteriaceae</taxon>
        <taxon>Kolteria</taxon>
    </lineage>
</organism>
<dbReference type="PROSITE" id="PS51194">
    <property type="entry name" value="HELICASE_CTER"/>
    <property type="match status" value="1"/>
</dbReference>
<dbReference type="InterPro" id="IPR020937">
    <property type="entry name" value="SecA_CS"/>
</dbReference>
<dbReference type="GO" id="GO:0006605">
    <property type="term" value="P:protein targeting"/>
    <property type="evidence" value="ECO:0007669"/>
    <property type="project" value="UniProtKB-UniRule"/>
</dbReference>
<dbReference type="InterPro" id="IPR014001">
    <property type="entry name" value="Helicase_ATP-bd"/>
</dbReference>
<dbReference type="InterPro" id="IPR011130">
    <property type="entry name" value="SecA_preprotein_X-link_dom"/>
</dbReference>
<dbReference type="GO" id="GO:0017038">
    <property type="term" value="P:protein import"/>
    <property type="evidence" value="ECO:0007669"/>
    <property type="project" value="InterPro"/>
</dbReference>
<dbReference type="InterPro" id="IPR011115">
    <property type="entry name" value="SecA_DEAD"/>
</dbReference>
<evidence type="ECO:0000313" key="15">
    <source>
        <dbReference type="Proteomes" id="UP000317093"/>
    </source>
</evidence>
<dbReference type="SMART" id="SM00957">
    <property type="entry name" value="SecA_DEAD"/>
    <property type="match status" value="1"/>
</dbReference>
<feature type="binding site" evidence="10">
    <location>
        <begin position="116"/>
        <end position="120"/>
    </location>
    <ligand>
        <name>ATP</name>
        <dbReference type="ChEBI" id="CHEBI:30616"/>
    </ligand>
</feature>
<evidence type="ECO:0000256" key="2">
    <source>
        <dbReference type="ARBA" id="ARBA00022475"/>
    </source>
</evidence>
<dbReference type="InterPro" id="IPR036670">
    <property type="entry name" value="SecA_X-link_sf"/>
</dbReference>
<dbReference type="InterPro" id="IPR000185">
    <property type="entry name" value="SecA"/>
</dbReference>
<dbReference type="CDD" id="cd18803">
    <property type="entry name" value="SF2_C_secA"/>
    <property type="match status" value="1"/>
</dbReference>
<comment type="similarity">
    <text evidence="10">Belongs to the SecA family.</text>
</comment>
<dbReference type="SUPFAM" id="SSF52540">
    <property type="entry name" value="P-loop containing nucleoside triphosphate hydrolases"/>
    <property type="match status" value="2"/>
</dbReference>
<dbReference type="EMBL" id="CP036279">
    <property type="protein sequence ID" value="QDU59300.1"/>
    <property type="molecule type" value="Genomic_DNA"/>
</dbReference>
<keyword evidence="1 10" id="KW-0813">Transport</keyword>
<dbReference type="CDD" id="cd17928">
    <property type="entry name" value="DEXDc_SecA"/>
    <property type="match status" value="1"/>
</dbReference>
<evidence type="ECO:0000256" key="6">
    <source>
        <dbReference type="ARBA" id="ARBA00022927"/>
    </source>
</evidence>
<dbReference type="InterPro" id="IPR044722">
    <property type="entry name" value="SecA_SF2_C"/>
</dbReference>
<evidence type="ECO:0000256" key="1">
    <source>
        <dbReference type="ARBA" id="ARBA00022448"/>
    </source>
</evidence>
<dbReference type="Gene3D" id="3.90.1440.10">
    <property type="entry name" value="SecA, preprotein cross-linking domain"/>
    <property type="match status" value="1"/>
</dbReference>
<evidence type="ECO:0000259" key="13">
    <source>
        <dbReference type="PROSITE" id="PS51196"/>
    </source>
</evidence>
<dbReference type="Pfam" id="PF07517">
    <property type="entry name" value="SecA_DEAD"/>
    <property type="match status" value="1"/>
</dbReference>
<dbReference type="FunFam" id="3.40.50.300:FF:000429">
    <property type="entry name" value="Preprotein translocase subunit SecA"/>
    <property type="match status" value="1"/>
</dbReference>
<sequence length="643" mass="72843">MPLDLDDEYVYRSYLSTFRNVSAWQSVKMAQYRRQVAEVLDATENLANVSDAELQRLAAGYHQEAVNGRALDSLLVPVYALVRETSWRLLRMKHFPVQVLGGIALHHGHVIEASTGEGKTLLATLPSFLNALTDRGVHVVTVNDYLAKRDAEEMGRIHRFLGLTVGCIITDTKPQERQLAYRASITYATNKDLGFDFLRDQLRGKSNNWFSFGKRLDDLRVQKVQRPDFHYCIIDEADSILIDEARTPLIIANAPPVDEETAEEFMAADAVAAELVEDIDYTFDRKEKKIEWLRAGEQRLTRLLGGKRSKSGHRIDWHESTLRALKARVIFHRDVDYVVENGEVVIVDENTGRKMPGRQWEEGLHQAVSAKEKLEIKGETETLARTTYQIFFNRYEKLAGMSGTVMTDALEVAQVYDLPALKVPTNKPCIRAQLPDMVFGSEKAKFAAITQSTKEMVEKGRAVLIGTRSIEKSELLSRFFHDAGIEHVILNARFEEQEAAIVSQAGQPKRVTVATNMAGRGTDIKLHPDVAAAGGLHVIGTERHESRRVDNQLVGRAGRQGDPGSAQFFVSIEDPLIRRFRPGASRRLTDRYSEQETPIAGGGIRRFFVRVQLSIERMHRKIRYQLIKYDRERVKYNRQLGTE</sequence>
<evidence type="ECO:0000256" key="7">
    <source>
        <dbReference type="ARBA" id="ARBA00022967"/>
    </source>
</evidence>
<name>A0A518AX96_9BACT</name>
<dbReference type="Pfam" id="PF01043">
    <property type="entry name" value="SecA_PP_bind"/>
    <property type="match status" value="1"/>
</dbReference>
<dbReference type="Pfam" id="PF21090">
    <property type="entry name" value="P-loop_SecA"/>
    <property type="match status" value="1"/>
</dbReference>
<dbReference type="GO" id="GO:0005737">
    <property type="term" value="C:cytoplasm"/>
    <property type="evidence" value="ECO:0007669"/>
    <property type="project" value="UniProtKB-SubCell"/>
</dbReference>
<dbReference type="PANTHER" id="PTHR30612:SF0">
    <property type="entry name" value="CHLOROPLAST PROTEIN-TRANSPORTING ATPASE"/>
    <property type="match status" value="1"/>
</dbReference>
<dbReference type="SUPFAM" id="SSF81767">
    <property type="entry name" value="Pre-protein crosslinking domain of SecA"/>
    <property type="match status" value="1"/>
</dbReference>
<comment type="catalytic activity">
    <reaction evidence="10">
        <text>ATP + H2O + cellular proteinSide 1 = ADP + phosphate + cellular proteinSide 2.</text>
        <dbReference type="EC" id="7.4.2.8"/>
    </reaction>
</comment>
<protein>
    <recommendedName>
        <fullName evidence="10">Protein translocase subunit SecA</fullName>
        <ecNumber evidence="10">7.4.2.8</ecNumber>
    </recommendedName>
</protein>
<feature type="domain" description="SecA family profile" evidence="13">
    <location>
        <begin position="14"/>
        <end position="601"/>
    </location>
</feature>
<dbReference type="EC" id="7.4.2.8" evidence="10"/>
<evidence type="ECO:0000256" key="9">
    <source>
        <dbReference type="ARBA" id="ARBA00023136"/>
    </source>
</evidence>
<feature type="binding site" evidence="10">
    <location>
        <position position="523"/>
    </location>
    <ligand>
        <name>ATP</name>
        <dbReference type="ChEBI" id="CHEBI:30616"/>
    </ligand>
</feature>
<dbReference type="SMART" id="SM00958">
    <property type="entry name" value="SecA_PP_bind"/>
    <property type="match status" value="1"/>
</dbReference>
<evidence type="ECO:0000313" key="14">
    <source>
        <dbReference type="EMBL" id="QDU59300.1"/>
    </source>
</evidence>
<dbReference type="PROSITE" id="PS51192">
    <property type="entry name" value="HELICASE_ATP_BIND_1"/>
    <property type="match status" value="1"/>
</dbReference>
<feature type="domain" description="Helicase C-terminal" evidence="12">
    <location>
        <begin position="448"/>
        <end position="605"/>
    </location>
</feature>
<comment type="subcellular location">
    <subcellularLocation>
        <location evidence="10">Cell membrane</location>
        <topology evidence="10">Peripheral membrane protein</topology>
        <orientation evidence="10">Cytoplasmic side</orientation>
    </subcellularLocation>
    <subcellularLocation>
        <location evidence="10">Cytoplasm</location>
    </subcellularLocation>
    <text evidence="10">Distribution is 50-50.</text>
</comment>
<keyword evidence="8 10" id="KW-0811">Translocation</keyword>
<dbReference type="InterPro" id="IPR014018">
    <property type="entry name" value="SecA_motor_DEAD"/>
</dbReference>
<dbReference type="AlphaFoldDB" id="A0A518AX96"/>
<proteinExistence type="inferred from homology"/>
<feature type="domain" description="Helicase ATP-binding" evidence="11">
    <location>
        <begin position="100"/>
        <end position="274"/>
    </location>
</feature>
<dbReference type="PANTHER" id="PTHR30612">
    <property type="entry name" value="SECA INNER MEMBRANE COMPONENT OF SEC PROTEIN SECRETION SYSTEM"/>
    <property type="match status" value="1"/>
</dbReference>
<evidence type="ECO:0000256" key="5">
    <source>
        <dbReference type="ARBA" id="ARBA00022840"/>
    </source>
</evidence>
<keyword evidence="3 10" id="KW-0963">Cytoplasm</keyword>
<evidence type="ECO:0000256" key="8">
    <source>
        <dbReference type="ARBA" id="ARBA00023010"/>
    </source>
</evidence>
<evidence type="ECO:0000256" key="3">
    <source>
        <dbReference type="ARBA" id="ARBA00022490"/>
    </source>
</evidence>
<evidence type="ECO:0000259" key="11">
    <source>
        <dbReference type="PROSITE" id="PS51192"/>
    </source>
</evidence>
<dbReference type="PROSITE" id="PS01312">
    <property type="entry name" value="SECA"/>
    <property type="match status" value="1"/>
</dbReference>
<dbReference type="InterPro" id="IPR027417">
    <property type="entry name" value="P-loop_NTPase"/>
</dbReference>
<dbReference type="GO" id="GO:0005524">
    <property type="term" value="F:ATP binding"/>
    <property type="evidence" value="ECO:0007669"/>
    <property type="project" value="UniProtKB-UniRule"/>
</dbReference>
<dbReference type="HAMAP" id="MF_01382">
    <property type="entry name" value="SecA"/>
    <property type="match status" value="1"/>
</dbReference>
<dbReference type="GO" id="GO:0005886">
    <property type="term" value="C:plasma membrane"/>
    <property type="evidence" value="ECO:0007669"/>
    <property type="project" value="UniProtKB-SubCell"/>
</dbReference>
<comment type="function">
    <text evidence="10">Part of the Sec protein translocase complex. Interacts with the SecYEG preprotein conducting channel. Has a central role in coupling the hydrolysis of ATP to the transfer of proteins into and across the cell membrane, serving as an ATP-driven molecular motor driving the stepwise translocation of polypeptide chains across the membrane.</text>
</comment>
<dbReference type="InterPro" id="IPR001650">
    <property type="entry name" value="Helicase_C-like"/>
</dbReference>
<dbReference type="OrthoDB" id="9805579at2"/>
<gene>
    <name evidence="10" type="primary">secA</name>
    <name evidence="14" type="ORF">Pan216_01280</name>
</gene>
<keyword evidence="5 10" id="KW-0067">ATP-binding</keyword>
<evidence type="ECO:0000259" key="12">
    <source>
        <dbReference type="PROSITE" id="PS51194"/>
    </source>
</evidence>
<dbReference type="GO" id="GO:0065002">
    <property type="term" value="P:intracellular protein transmembrane transport"/>
    <property type="evidence" value="ECO:0007669"/>
    <property type="project" value="UniProtKB-UniRule"/>
</dbReference>
<accession>A0A518AX96</accession>
<reference evidence="14 15" key="1">
    <citation type="submission" date="2019-02" db="EMBL/GenBank/DDBJ databases">
        <title>Deep-cultivation of Planctomycetes and their phenomic and genomic characterization uncovers novel biology.</title>
        <authorList>
            <person name="Wiegand S."/>
            <person name="Jogler M."/>
            <person name="Boedeker C."/>
            <person name="Pinto D."/>
            <person name="Vollmers J."/>
            <person name="Rivas-Marin E."/>
            <person name="Kohn T."/>
            <person name="Peeters S.H."/>
            <person name="Heuer A."/>
            <person name="Rast P."/>
            <person name="Oberbeckmann S."/>
            <person name="Bunk B."/>
            <person name="Jeske O."/>
            <person name="Meyerdierks A."/>
            <person name="Storesund J.E."/>
            <person name="Kallscheuer N."/>
            <person name="Luecker S."/>
            <person name="Lage O.M."/>
            <person name="Pohl T."/>
            <person name="Merkel B.J."/>
            <person name="Hornburger P."/>
            <person name="Mueller R.-W."/>
            <person name="Bruemmer F."/>
            <person name="Labrenz M."/>
            <person name="Spormann A.M."/>
            <person name="Op den Camp H."/>
            <person name="Overmann J."/>
            <person name="Amann R."/>
            <person name="Jetten M.S.M."/>
            <person name="Mascher T."/>
            <person name="Medema M.H."/>
            <person name="Devos D.P."/>
            <person name="Kaster A.-K."/>
            <person name="Ovreas L."/>
            <person name="Rohde M."/>
            <person name="Galperin M.Y."/>
            <person name="Jogler C."/>
        </authorList>
    </citation>
    <scope>NUCLEOTIDE SEQUENCE [LARGE SCALE GENOMIC DNA]</scope>
    <source>
        <strain evidence="14 15">Pan216</strain>
    </source>
</reference>
<keyword evidence="2 10" id="KW-1003">Cell membrane</keyword>
<dbReference type="GO" id="GO:0008564">
    <property type="term" value="F:protein-exporting ATPase activity"/>
    <property type="evidence" value="ECO:0007669"/>
    <property type="project" value="UniProtKB-EC"/>
</dbReference>
<comment type="subunit">
    <text evidence="10">Monomer and homodimer. Part of the essential Sec protein translocation apparatus which comprises SecA, SecYEG and auxiliary proteins SecDF. Other proteins may also be involved.</text>
</comment>
<dbReference type="RefSeq" id="WP_145253390.1">
    <property type="nucleotide sequence ID" value="NZ_CP036279.1"/>
</dbReference>
<dbReference type="Gene3D" id="3.40.50.300">
    <property type="entry name" value="P-loop containing nucleotide triphosphate hydrolases"/>
    <property type="match status" value="2"/>
</dbReference>
<evidence type="ECO:0000256" key="10">
    <source>
        <dbReference type="HAMAP-Rule" id="MF_01382"/>
    </source>
</evidence>
<keyword evidence="4 10" id="KW-0547">Nucleotide-binding</keyword>
<dbReference type="Proteomes" id="UP000317093">
    <property type="component" value="Chromosome"/>
</dbReference>